<dbReference type="SMART" id="SM00198">
    <property type="entry name" value="SCP"/>
    <property type="match status" value="1"/>
</dbReference>
<evidence type="ECO:0000259" key="3">
    <source>
        <dbReference type="SMART" id="SM00198"/>
    </source>
</evidence>
<dbReference type="AlphaFoldDB" id="A0A3P3YG86"/>
<gene>
    <name evidence="4" type="ORF">PLBR_LOCUS6411</name>
</gene>
<dbReference type="Proteomes" id="UP000290189">
    <property type="component" value="Unassembled WGS sequence"/>
</dbReference>
<evidence type="ECO:0000313" key="4">
    <source>
        <dbReference type="EMBL" id="SPQ99196.1"/>
    </source>
</evidence>
<keyword evidence="2" id="KW-0472">Membrane</keyword>
<keyword evidence="2" id="KW-1133">Transmembrane helix</keyword>
<feature type="compositionally biased region" description="Polar residues" evidence="1">
    <location>
        <begin position="291"/>
        <end position="323"/>
    </location>
</feature>
<dbReference type="InterPro" id="IPR035940">
    <property type="entry name" value="CAP_sf"/>
</dbReference>
<dbReference type="Gene3D" id="3.40.33.10">
    <property type="entry name" value="CAP"/>
    <property type="match status" value="1"/>
</dbReference>
<dbReference type="Pfam" id="PF00188">
    <property type="entry name" value="CAP"/>
    <property type="match status" value="1"/>
</dbReference>
<evidence type="ECO:0000256" key="2">
    <source>
        <dbReference type="SAM" id="Phobius"/>
    </source>
</evidence>
<dbReference type="SUPFAM" id="SSF55797">
    <property type="entry name" value="PR-1-like"/>
    <property type="match status" value="1"/>
</dbReference>
<accession>A0A3P3YG86</accession>
<reference evidence="4 5" key="1">
    <citation type="submission" date="2018-03" db="EMBL/GenBank/DDBJ databases">
        <authorList>
            <person name="Fogelqvist J."/>
        </authorList>
    </citation>
    <scope>NUCLEOTIDE SEQUENCE [LARGE SCALE GENOMIC DNA]</scope>
</reference>
<sequence>MGRIGISWRPGGRSINISSSDDMVGTRATWMALTAAALLAARLEALIAGVTAQQVVNLMNSARASVVPSATKMVQLQWNETLAVAAARYAATQCSGVFTDPGPNCTNCLDWIADAETPSFGTHGILDIITRNFVAEKAKWSCTQSAGSLTCTCISRPCYGDWTTLVNDAATEVGCGEQTSTACKGPYNVYVCAFNGHTTDAHPYTPSTTNSSCTQSTCPSAYPFCANGLCTKQPTTQSATTRTVLRPTSKGRTNRPRTTEPLIGFATRRPTSRHKPMATTERRSITRSWKKISQTRALPVSRTTNQHSLNEKASGTRKPSSSGRPGMVTTVHKASWTKTQTRILHQPRATARLTLDLNAPKTSFKGAPADQGRATAQQTSAFEGISHTVLFITGAVVVVCLATIAICILKPTKQVELVWRNEPMPAAPPPPFVTITAPVAPAAVVLPAQRQPSAVGHPVAESHRSSMVPKSIRRMQARGMARDKFNQRAMTLTTSETDTWQSSVTEP</sequence>
<organism evidence="4 5">
    <name type="scientific">Plasmodiophora brassicae</name>
    <name type="common">Clubroot disease agent</name>
    <dbReference type="NCBI Taxonomy" id="37360"/>
    <lineage>
        <taxon>Eukaryota</taxon>
        <taxon>Sar</taxon>
        <taxon>Rhizaria</taxon>
        <taxon>Endomyxa</taxon>
        <taxon>Phytomyxea</taxon>
        <taxon>Plasmodiophorida</taxon>
        <taxon>Plasmodiophoridae</taxon>
        <taxon>Plasmodiophora</taxon>
    </lineage>
</organism>
<dbReference type="InterPro" id="IPR014044">
    <property type="entry name" value="CAP_dom"/>
</dbReference>
<feature type="transmembrane region" description="Helical" evidence="2">
    <location>
        <begin position="389"/>
        <end position="409"/>
    </location>
</feature>
<protein>
    <recommendedName>
        <fullName evidence="3">SCP domain-containing protein</fullName>
    </recommendedName>
</protein>
<evidence type="ECO:0000256" key="1">
    <source>
        <dbReference type="SAM" id="MobiDB-lite"/>
    </source>
</evidence>
<feature type="domain" description="SCP" evidence="3">
    <location>
        <begin position="50"/>
        <end position="200"/>
    </location>
</feature>
<keyword evidence="2" id="KW-0812">Transmembrane</keyword>
<feature type="region of interest" description="Disordered" evidence="1">
    <location>
        <begin position="270"/>
        <end position="327"/>
    </location>
</feature>
<proteinExistence type="predicted"/>
<geneLocation type="mitochondrion" evidence="4"/>
<dbReference type="EMBL" id="OVEO01000011">
    <property type="protein sequence ID" value="SPQ99196.1"/>
    <property type="molecule type" value="Genomic_DNA"/>
</dbReference>
<evidence type="ECO:0000313" key="5">
    <source>
        <dbReference type="Proteomes" id="UP000290189"/>
    </source>
</evidence>
<name>A0A3P3YG86_PLABS</name>
<keyword evidence="4" id="KW-0496">Mitochondrion</keyword>